<reference evidence="3" key="1">
    <citation type="submission" date="2017-11" db="EMBL/GenBank/DDBJ databases">
        <title>The draft genome sequence of Chromatocurvus sp. F02.</title>
        <authorList>
            <person name="Du Z.-J."/>
            <person name="Chang Y.-Q."/>
        </authorList>
    </citation>
    <scope>NUCLEOTIDE SEQUENCE [LARGE SCALE GENOMIC DNA]</scope>
    <source>
        <strain evidence="3">F02</strain>
    </source>
</reference>
<protein>
    <submittedName>
        <fullName evidence="2">PHP domain-containing protein</fullName>
    </submittedName>
</protein>
<dbReference type="Gene3D" id="3.20.20.140">
    <property type="entry name" value="Metal-dependent hydrolases"/>
    <property type="match status" value="1"/>
</dbReference>
<dbReference type="GO" id="GO:0035312">
    <property type="term" value="F:5'-3' DNA exonuclease activity"/>
    <property type="evidence" value="ECO:0007669"/>
    <property type="project" value="TreeGrafter"/>
</dbReference>
<dbReference type="CDD" id="cd07438">
    <property type="entry name" value="PHP_HisPPase_AMP"/>
    <property type="match status" value="1"/>
</dbReference>
<dbReference type="GO" id="GO:0004534">
    <property type="term" value="F:5'-3' RNA exonuclease activity"/>
    <property type="evidence" value="ECO:0007669"/>
    <property type="project" value="TreeGrafter"/>
</dbReference>
<dbReference type="InterPro" id="IPR052018">
    <property type="entry name" value="PHP_domain"/>
</dbReference>
<dbReference type="EMBL" id="PKLZ01000009">
    <property type="protein sequence ID" value="PLW82070.1"/>
    <property type="molecule type" value="Genomic_DNA"/>
</dbReference>
<sequence>MAGAGARLPGYVNIASVETVLIDFHTHTTASDGALSPEQLIDRALDRQIDLFAVTDHDTVAGYQAAAEYYNRIGGEMTLLSGVEFSCVWSGVTIHVVGLGVDCCHESLRHGVARLQAARGDRAVVIAERLAQKGFKGSLEGALAIAGSSQLGRPHFAAWMVEQGHVADVAQAFHRYLGQGKFGDVKAFWPELAEVTDWIVAAGGVAILAHPLKYRLTRSKLRRLVRDFQEAGGTAVEIVNGRQTSDQTRTLRELALECGLEVSGGSDFHRDSPWGAELGVELRHLGDLRGVWERWQSPIAVAGGEPT</sequence>
<dbReference type="AlphaFoldDB" id="A0A2N5Y102"/>
<dbReference type="Gene3D" id="1.10.150.650">
    <property type="match status" value="1"/>
</dbReference>
<dbReference type="PANTHER" id="PTHR42924:SF3">
    <property type="entry name" value="POLYMERASE_HISTIDINOL PHOSPHATASE N-TERMINAL DOMAIN-CONTAINING PROTEIN"/>
    <property type="match status" value="1"/>
</dbReference>
<dbReference type="Pfam" id="PF02811">
    <property type="entry name" value="PHP"/>
    <property type="match status" value="1"/>
</dbReference>
<dbReference type="OrthoDB" id="9804333at2"/>
<dbReference type="InterPro" id="IPR016195">
    <property type="entry name" value="Pol/histidinol_Pase-like"/>
</dbReference>
<dbReference type="PANTHER" id="PTHR42924">
    <property type="entry name" value="EXONUCLEASE"/>
    <property type="match status" value="1"/>
</dbReference>
<proteinExistence type="predicted"/>
<comment type="caution">
    <text evidence="2">The sequence shown here is derived from an EMBL/GenBank/DDBJ whole genome shotgun (WGS) entry which is preliminary data.</text>
</comment>
<accession>A0A2N5Y102</accession>
<keyword evidence="3" id="KW-1185">Reference proteome</keyword>
<dbReference type="Proteomes" id="UP000234845">
    <property type="component" value="Unassembled WGS sequence"/>
</dbReference>
<evidence type="ECO:0000313" key="2">
    <source>
        <dbReference type="EMBL" id="PLW82070.1"/>
    </source>
</evidence>
<dbReference type="SUPFAM" id="SSF89550">
    <property type="entry name" value="PHP domain-like"/>
    <property type="match status" value="1"/>
</dbReference>
<gene>
    <name evidence="2" type="ORF">CWI75_12790</name>
</gene>
<evidence type="ECO:0000259" key="1">
    <source>
        <dbReference type="SMART" id="SM00481"/>
    </source>
</evidence>
<feature type="domain" description="Polymerase/histidinol phosphatase N-terminal" evidence="1">
    <location>
        <begin position="22"/>
        <end position="89"/>
    </location>
</feature>
<organism evidence="2 3">
    <name type="scientific">Kineobactrum sediminis</name>
    <dbReference type="NCBI Taxonomy" id="1905677"/>
    <lineage>
        <taxon>Bacteria</taxon>
        <taxon>Pseudomonadati</taxon>
        <taxon>Pseudomonadota</taxon>
        <taxon>Gammaproteobacteria</taxon>
        <taxon>Cellvibrionales</taxon>
        <taxon>Halieaceae</taxon>
        <taxon>Kineobactrum</taxon>
    </lineage>
</organism>
<dbReference type="InterPro" id="IPR003141">
    <property type="entry name" value="Pol/His_phosphatase_N"/>
</dbReference>
<dbReference type="SMART" id="SM00481">
    <property type="entry name" value="POLIIIAc"/>
    <property type="match status" value="1"/>
</dbReference>
<evidence type="ECO:0000313" key="3">
    <source>
        <dbReference type="Proteomes" id="UP000234845"/>
    </source>
</evidence>
<name>A0A2N5Y102_9GAMM</name>
<dbReference type="InterPro" id="IPR004013">
    <property type="entry name" value="PHP_dom"/>
</dbReference>